<accession>A0A9P4JQC6</accession>
<keyword evidence="1" id="KW-0812">Transmembrane</keyword>
<gene>
    <name evidence="2" type="ORF">GQ43DRAFT_275996</name>
</gene>
<organism evidence="2 3">
    <name type="scientific">Delitschia confertaspora ATCC 74209</name>
    <dbReference type="NCBI Taxonomy" id="1513339"/>
    <lineage>
        <taxon>Eukaryota</taxon>
        <taxon>Fungi</taxon>
        <taxon>Dikarya</taxon>
        <taxon>Ascomycota</taxon>
        <taxon>Pezizomycotina</taxon>
        <taxon>Dothideomycetes</taxon>
        <taxon>Pleosporomycetidae</taxon>
        <taxon>Pleosporales</taxon>
        <taxon>Delitschiaceae</taxon>
        <taxon>Delitschia</taxon>
    </lineage>
</organism>
<dbReference type="Proteomes" id="UP000799536">
    <property type="component" value="Unassembled WGS sequence"/>
</dbReference>
<keyword evidence="1" id="KW-0472">Membrane</keyword>
<dbReference type="AlphaFoldDB" id="A0A9P4JQC6"/>
<evidence type="ECO:0000313" key="2">
    <source>
        <dbReference type="EMBL" id="KAF2203250.1"/>
    </source>
</evidence>
<sequence>MRRAVHSVAEDRHYLGKHFCGYIPVFVAVRTKITAGEDLGLEIQRKNNNTRIPLLLITYVLPSFSWVLTSLMPDKMTAWSPSI</sequence>
<keyword evidence="1" id="KW-1133">Transmembrane helix</keyword>
<evidence type="ECO:0000256" key="1">
    <source>
        <dbReference type="SAM" id="Phobius"/>
    </source>
</evidence>
<dbReference type="EMBL" id="ML993908">
    <property type="protein sequence ID" value="KAF2203250.1"/>
    <property type="molecule type" value="Genomic_DNA"/>
</dbReference>
<keyword evidence="3" id="KW-1185">Reference proteome</keyword>
<protein>
    <submittedName>
        <fullName evidence="2">Uncharacterized protein</fullName>
    </submittedName>
</protein>
<proteinExistence type="predicted"/>
<reference evidence="2" key="1">
    <citation type="journal article" date="2020" name="Stud. Mycol.">
        <title>101 Dothideomycetes genomes: a test case for predicting lifestyles and emergence of pathogens.</title>
        <authorList>
            <person name="Haridas S."/>
            <person name="Albert R."/>
            <person name="Binder M."/>
            <person name="Bloem J."/>
            <person name="Labutti K."/>
            <person name="Salamov A."/>
            <person name="Andreopoulos B."/>
            <person name="Baker S."/>
            <person name="Barry K."/>
            <person name="Bills G."/>
            <person name="Bluhm B."/>
            <person name="Cannon C."/>
            <person name="Castanera R."/>
            <person name="Culley D."/>
            <person name="Daum C."/>
            <person name="Ezra D."/>
            <person name="Gonzalez J."/>
            <person name="Henrissat B."/>
            <person name="Kuo A."/>
            <person name="Liang C."/>
            <person name="Lipzen A."/>
            <person name="Lutzoni F."/>
            <person name="Magnuson J."/>
            <person name="Mondo S."/>
            <person name="Nolan M."/>
            <person name="Ohm R."/>
            <person name="Pangilinan J."/>
            <person name="Park H.-J."/>
            <person name="Ramirez L."/>
            <person name="Alfaro M."/>
            <person name="Sun H."/>
            <person name="Tritt A."/>
            <person name="Yoshinaga Y."/>
            <person name="Zwiers L.-H."/>
            <person name="Turgeon B."/>
            <person name="Goodwin S."/>
            <person name="Spatafora J."/>
            <person name="Crous P."/>
            <person name="Grigoriev I."/>
        </authorList>
    </citation>
    <scope>NUCLEOTIDE SEQUENCE</scope>
    <source>
        <strain evidence="2">ATCC 74209</strain>
    </source>
</reference>
<name>A0A9P4JQC6_9PLEO</name>
<evidence type="ECO:0000313" key="3">
    <source>
        <dbReference type="Proteomes" id="UP000799536"/>
    </source>
</evidence>
<feature type="transmembrane region" description="Helical" evidence="1">
    <location>
        <begin position="52"/>
        <end position="72"/>
    </location>
</feature>
<comment type="caution">
    <text evidence="2">The sequence shown here is derived from an EMBL/GenBank/DDBJ whole genome shotgun (WGS) entry which is preliminary data.</text>
</comment>